<sequence length="270" mass="29313">MKFKKHIFAATAIITAIVLAGCGSNKQGSASKGTSYQSELVKKGSLTIGLEGTFAPYSYRDNGKLTGFEVELGNDIAKKIGVKPVFVPTKWDSLIAGLGSGRYDVILNNINKTPQRAKVYAFANPYIYSRYVLISRHDEKGFQTVNDIKGKKLVEGTGTDNFNVATKYGATVVPNGDFPTALGLIRQGRVDATINSREAFLAYAKSNPTSDLKYVDLSKTLTPTAVQPMLNKQAPQLLAKVNTAIQELRQDGTLTKLSEKYFGSDITKAN</sequence>
<feature type="chain" id="PRO_5046453259" evidence="5">
    <location>
        <begin position="21"/>
        <end position="270"/>
    </location>
</feature>
<evidence type="ECO:0000256" key="2">
    <source>
        <dbReference type="ARBA" id="ARBA00010333"/>
    </source>
</evidence>
<dbReference type="RefSeq" id="WP_230096325.1">
    <property type="nucleotide sequence ID" value="NZ_CAKKNS010000001.1"/>
</dbReference>
<evidence type="ECO:0000313" key="8">
    <source>
        <dbReference type="Proteomes" id="UP000789707"/>
    </source>
</evidence>
<evidence type="ECO:0000256" key="4">
    <source>
        <dbReference type="RuleBase" id="RU003744"/>
    </source>
</evidence>
<keyword evidence="3 5" id="KW-0732">Signal</keyword>
<accession>A0ABM8Z4K4</accession>
<evidence type="ECO:0000256" key="1">
    <source>
        <dbReference type="ARBA" id="ARBA00004196"/>
    </source>
</evidence>
<dbReference type="SMART" id="SM00062">
    <property type="entry name" value="PBPb"/>
    <property type="match status" value="1"/>
</dbReference>
<dbReference type="EMBL" id="CAKKNS010000001">
    <property type="protein sequence ID" value="CAH0416265.1"/>
    <property type="molecule type" value="Genomic_DNA"/>
</dbReference>
<comment type="similarity">
    <text evidence="2 4">Belongs to the bacterial solute-binding protein 3 family.</text>
</comment>
<dbReference type="Gene3D" id="3.40.190.10">
    <property type="entry name" value="Periplasmic binding protein-like II"/>
    <property type="match status" value="2"/>
</dbReference>
<gene>
    <name evidence="7" type="primary">tcyA</name>
    <name evidence="7" type="ORF">WFA24289_00564</name>
</gene>
<comment type="subcellular location">
    <subcellularLocation>
        <location evidence="1">Cell envelope</location>
    </subcellularLocation>
</comment>
<dbReference type="PANTHER" id="PTHR35936:SF35">
    <property type="entry name" value="L-CYSTINE-BINDING PROTEIN TCYJ"/>
    <property type="match status" value="1"/>
</dbReference>
<dbReference type="Proteomes" id="UP000789707">
    <property type="component" value="Unassembled WGS sequence"/>
</dbReference>
<reference evidence="7 8" key="1">
    <citation type="submission" date="2021-11" db="EMBL/GenBank/DDBJ databases">
        <authorList>
            <person name="Depoorter E."/>
        </authorList>
    </citation>
    <scope>NUCLEOTIDE SEQUENCE [LARGE SCALE GENOMIC DNA]</scope>
    <source>
        <strain evidence="7 8">LMG 24289</strain>
    </source>
</reference>
<protein>
    <submittedName>
        <fullName evidence="7">L-cystine-binding protein TcyA</fullName>
    </submittedName>
</protein>
<proteinExistence type="inferred from homology"/>
<evidence type="ECO:0000259" key="6">
    <source>
        <dbReference type="SMART" id="SM00062"/>
    </source>
</evidence>
<comment type="caution">
    <text evidence="7">The sequence shown here is derived from an EMBL/GenBank/DDBJ whole genome shotgun (WGS) entry which is preliminary data.</text>
</comment>
<evidence type="ECO:0000313" key="7">
    <source>
        <dbReference type="EMBL" id="CAH0416265.1"/>
    </source>
</evidence>
<dbReference type="Pfam" id="PF00497">
    <property type="entry name" value="SBP_bac_3"/>
    <property type="match status" value="1"/>
</dbReference>
<feature type="signal peptide" evidence="5">
    <location>
        <begin position="1"/>
        <end position="20"/>
    </location>
</feature>
<name>A0ABM8Z4K4_9LACO</name>
<evidence type="ECO:0000256" key="5">
    <source>
        <dbReference type="SAM" id="SignalP"/>
    </source>
</evidence>
<dbReference type="PROSITE" id="PS01039">
    <property type="entry name" value="SBP_BACTERIAL_3"/>
    <property type="match status" value="1"/>
</dbReference>
<feature type="domain" description="Solute-binding protein family 3/N-terminal" evidence="6">
    <location>
        <begin position="45"/>
        <end position="265"/>
    </location>
</feature>
<organism evidence="7 8">
    <name type="scientific">Periweissella fabaria</name>
    <dbReference type="NCBI Taxonomy" id="546157"/>
    <lineage>
        <taxon>Bacteria</taxon>
        <taxon>Bacillati</taxon>
        <taxon>Bacillota</taxon>
        <taxon>Bacilli</taxon>
        <taxon>Lactobacillales</taxon>
        <taxon>Lactobacillaceae</taxon>
        <taxon>Periweissella</taxon>
    </lineage>
</organism>
<dbReference type="InterPro" id="IPR001638">
    <property type="entry name" value="Solute-binding_3/MltF_N"/>
</dbReference>
<keyword evidence="8" id="KW-1185">Reference proteome</keyword>
<dbReference type="InterPro" id="IPR018313">
    <property type="entry name" value="SBP_3_CS"/>
</dbReference>
<dbReference type="PANTHER" id="PTHR35936">
    <property type="entry name" value="MEMBRANE-BOUND LYTIC MUREIN TRANSGLYCOSYLASE F"/>
    <property type="match status" value="1"/>
</dbReference>
<evidence type="ECO:0000256" key="3">
    <source>
        <dbReference type="ARBA" id="ARBA00022729"/>
    </source>
</evidence>
<dbReference type="PROSITE" id="PS51257">
    <property type="entry name" value="PROKAR_LIPOPROTEIN"/>
    <property type="match status" value="1"/>
</dbReference>
<dbReference type="SUPFAM" id="SSF53850">
    <property type="entry name" value="Periplasmic binding protein-like II"/>
    <property type="match status" value="1"/>
</dbReference>